<dbReference type="OrthoDB" id="3630359at2"/>
<dbReference type="AlphaFoldDB" id="A0A1T3NIU9"/>
<feature type="domain" description="DUF397" evidence="1">
    <location>
        <begin position="18"/>
        <end position="68"/>
    </location>
</feature>
<protein>
    <recommendedName>
        <fullName evidence="1">DUF397 domain-containing protein</fullName>
    </recommendedName>
</protein>
<proteinExistence type="predicted"/>
<sequence length="81" mass="8684">MTSPGHKAEPAAPQLDQARWHTSSFSNGGEQCVQVAHLPGGHTAIRDSKAPTHGHLRYTARTWTAFCNTTHQDPPGSQPSA</sequence>
<dbReference type="RefSeq" id="WP_078982616.1">
    <property type="nucleotide sequence ID" value="NZ_MWQN01000005.1"/>
</dbReference>
<accession>A0A1T3NIU9</accession>
<keyword evidence="3" id="KW-1185">Reference proteome</keyword>
<dbReference type="Proteomes" id="UP000190037">
    <property type="component" value="Unassembled WGS sequence"/>
</dbReference>
<evidence type="ECO:0000313" key="2">
    <source>
        <dbReference type="EMBL" id="OPC76767.1"/>
    </source>
</evidence>
<name>A0A1T3NIU9_9ACTN</name>
<dbReference type="Pfam" id="PF04149">
    <property type="entry name" value="DUF397"/>
    <property type="match status" value="1"/>
</dbReference>
<comment type="caution">
    <text evidence="2">The sequence shown here is derived from an EMBL/GenBank/DDBJ whole genome shotgun (WGS) entry which is preliminary data.</text>
</comment>
<dbReference type="EMBL" id="MWQN01000005">
    <property type="protein sequence ID" value="OPC76767.1"/>
    <property type="molecule type" value="Genomic_DNA"/>
</dbReference>
<evidence type="ECO:0000259" key="1">
    <source>
        <dbReference type="Pfam" id="PF04149"/>
    </source>
</evidence>
<dbReference type="InterPro" id="IPR007278">
    <property type="entry name" value="DUF397"/>
</dbReference>
<evidence type="ECO:0000313" key="3">
    <source>
        <dbReference type="Proteomes" id="UP000190037"/>
    </source>
</evidence>
<gene>
    <name evidence="2" type="ORF">B4N89_45655</name>
</gene>
<organism evidence="2 3">
    <name type="scientific">Embleya scabrispora</name>
    <dbReference type="NCBI Taxonomy" id="159449"/>
    <lineage>
        <taxon>Bacteria</taxon>
        <taxon>Bacillati</taxon>
        <taxon>Actinomycetota</taxon>
        <taxon>Actinomycetes</taxon>
        <taxon>Kitasatosporales</taxon>
        <taxon>Streptomycetaceae</taxon>
        <taxon>Embleya</taxon>
    </lineage>
</organism>
<reference evidence="2 3" key="1">
    <citation type="submission" date="2017-03" db="EMBL/GenBank/DDBJ databases">
        <title>Draft genome sequence of Streptomyces scabrisporus NF3, endophyte isolated from Amphipterygium adstringens.</title>
        <authorList>
            <person name="Vazquez M."/>
            <person name="Ceapa C.D."/>
            <person name="Rodriguez Luna D."/>
            <person name="Sanchez Esquivel S."/>
        </authorList>
    </citation>
    <scope>NUCLEOTIDE SEQUENCE [LARGE SCALE GENOMIC DNA]</scope>
    <source>
        <strain evidence="2 3">NF3</strain>
    </source>
</reference>